<name>A0A0J9WDB7_PLAVI</name>
<evidence type="ECO:0000313" key="1">
    <source>
        <dbReference type="EMBL" id="KMZ98983.1"/>
    </source>
</evidence>
<organism evidence="1 2">
    <name type="scientific">Plasmodium vivax North Korean</name>
    <dbReference type="NCBI Taxonomy" id="1035514"/>
    <lineage>
        <taxon>Eukaryota</taxon>
        <taxon>Sar</taxon>
        <taxon>Alveolata</taxon>
        <taxon>Apicomplexa</taxon>
        <taxon>Aconoidasida</taxon>
        <taxon>Haemosporida</taxon>
        <taxon>Plasmodiidae</taxon>
        <taxon>Plasmodium</taxon>
        <taxon>Plasmodium (Plasmodium)</taxon>
    </lineage>
</organism>
<dbReference type="EMBL" id="KQ235435">
    <property type="protein sequence ID" value="KMZ98983.1"/>
    <property type="molecule type" value="Genomic_DNA"/>
</dbReference>
<sequence>MEYSQLKEKYKFLGEILKFYDTLEEPVPANYLYQPILNLCDTGSLLQGDNAEKYIKFCKKISRNLLLLADLDYRGDIFIKYCGILYMWMYFEIIKNSIPNNIPEKIFYKLIEIIKDKLKKTPCPYINFNEKHHKPTKLIKLHIFNDNADTFQSMLKDVRKSDDCSLKRYIYKCIEIYRDMHSTYCSNGDDKIEGNKNSCEIINKFNRLYSSYINKKNGILHEFPELSSNTPLNVIVGCPLEESESNPIPDKSQQEIILLIFLPQSYIWNSCDFDKPVDYSQDNKQIIELCEKNETYKTNPTENYKNICNQLLNNLKILSNNSYSNTDTFITRCKNLNNWLYFKQNELSVSSDIISQIFQAYKQIKNEKYHTNDCAYSTFDNGFNEKEELINLRIFNDNGETIQALLKDSIKSKDCNLKKYVYECVDIYKEIKRIYSFPGDCDSSPYRKSCGIIKEFNKLYSFYIYNKDGILHNFPDLSSNTTTKDIEGCQAQAHTGDSALDETPQTGTSMKGAVSPALGFTPVRKFLSFRNNKNARAFSNLGEEVENELIIQQFEDTRINSVHPKYNVAYGQI</sequence>
<proteinExistence type="predicted"/>
<evidence type="ECO:0008006" key="3">
    <source>
        <dbReference type="Google" id="ProtNLM"/>
    </source>
</evidence>
<evidence type="ECO:0000313" key="2">
    <source>
        <dbReference type="Proteomes" id="UP000053239"/>
    </source>
</evidence>
<dbReference type="AlphaFoldDB" id="A0A0J9WDB7"/>
<accession>A0A0J9WDB7</accession>
<dbReference type="Proteomes" id="UP000053239">
    <property type="component" value="Unassembled WGS sequence"/>
</dbReference>
<reference evidence="1 2" key="1">
    <citation type="submission" date="2011-09" db="EMBL/GenBank/DDBJ databases">
        <title>The Genome Sequence of Plasmodium vivax North Korean.</title>
        <authorList>
            <consortium name="The Broad Institute Genome Sequencing Platform"/>
            <consortium name="The Broad Institute Genome Sequencing Center for Infectious Disease"/>
            <person name="Neafsey D."/>
            <person name="Carlton J."/>
            <person name="Barnwell J."/>
            <person name="Collins W."/>
            <person name="Escalante A."/>
            <person name="Mullikin J."/>
            <person name="Saul A."/>
            <person name="Guigo R."/>
            <person name="Camara F."/>
            <person name="Young S.K."/>
            <person name="Zeng Q."/>
            <person name="Gargeya S."/>
            <person name="Fitzgerald M."/>
            <person name="Haas B."/>
            <person name="Abouelleil A."/>
            <person name="Alvarado L."/>
            <person name="Arachchi H.M."/>
            <person name="Berlin A."/>
            <person name="Brown A."/>
            <person name="Chapman S.B."/>
            <person name="Chen Z."/>
            <person name="Dunbar C."/>
            <person name="Freedman E."/>
            <person name="Gearin G."/>
            <person name="Gellesch M."/>
            <person name="Goldberg J."/>
            <person name="Griggs A."/>
            <person name="Gujja S."/>
            <person name="Heiman D."/>
            <person name="Howarth C."/>
            <person name="Larson L."/>
            <person name="Lui A."/>
            <person name="MacDonald P.J.P."/>
            <person name="Montmayeur A."/>
            <person name="Murphy C."/>
            <person name="Neiman D."/>
            <person name="Pearson M."/>
            <person name="Priest M."/>
            <person name="Roberts A."/>
            <person name="Saif S."/>
            <person name="Shea T."/>
            <person name="Shenoy N."/>
            <person name="Sisk P."/>
            <person name="Stolte C."/>
            <person name="Sykes S."/>
            <person name="Wortman J."/>
            <person name="Nusbaum C."/>
            <person name="Birren B."/>
        </authorList>
    </citation>
    <scope>NUCLEOTIDE SEQUENCE [LARGE SCALE GENOMIC DNA]</scope>
    <source>
        <strain evidence="1 2">North Korean</strain>
    </source>
</reference>
<gene>
    <name evidence="1" type="ORF">PVNG_03822</name>
</gene>
<protein>
    <recommendedName>
        <fullName evidence="3">VIR protein</fullName>
    </recommendedName>
</protein>